<dbReference type="CDD" id="cd12148">
    <property type="entry name" value="fungal_TF_MHR"/>
    <property type="match status" value="1"/>
</dbReference>
<sequence length="682" mass="76152">MRIPANVSTVEATSDPPEMAYFASFASRSVFGPFLLRLRTLIVVSERNLEHLPACLAQNLSSDKTGDAMTSGSLEKTYGSSTTNLEAQELLKARPGGIISPNRHLKFECFGYFEDSNSNTMALLKKWGLSGDGNVVEALSDGPSASTSSVVKLVQERMPPPEVIDFLVQYFVSDLNWMKQVVHGPSFLTLYHQWRAKSDGLSATDLELLVLVLRMCSYAAQFLPSPSYTIDSVRGVALSEIRSTCSDLADGLAKECLTIGKRGSLIRVQHVILHALKLQCEGRTDKFWEGIAHASHAAQKAGIHTNSTSPGDYGDTMVEKEMRQRTLCVLYAIDSQLSRQLDRLPFLPDNLLSEISPQLNLESRLGGMGLDHEAPNIFTERLMQAQLGRFWRSLQLTWSSHVVSDPADAERRYEKFCAEFLSTLSPAFALQPDTKWDRHIPELAMQRQLLYIAIFDSICWNFRPLMMLDSSHTATFPPYKKVLHQSQKRRMAIAALKVLEAVSSLHSLFSGSYTRMSAIIFNTFEPTVLLLCLTLDDDFPFNQEDDSSDILGLRMDRLTRHETIQAAEKALHRLQKLAEVSEQASTGAQIIAQLLAKAANENKVLESPFPPNPTRRSQWSRTFLGPGVYDNPASWQSSNQPSEESSSMSRSNAEMMQEDLSYNGLQIDELLFPITDSDVHNI</sequence>
<comment type="caution">
    <text evidence="5">The sequence shown here is derived from an EMBL/GenBank/DDBJ whole genome shotgun (WGS) entry which is preliminary data.</text>
</comment>
<feature type="domain" description="Xylanolytic transcriptional activator regulatory" evidence="4">
    <location>
        <begin position="171"/>
        <end position="351"/>
    </location>
</feature>
<evidence type="ECO:0000256" key="1">
    <source>
        <dbReference type="ARBA" id="ARBA00004123"/>
    </source>
</evidence>
<reference evidence="5" key="1">
    <citation type="submission" date="2021-03" db="EMBL/GenBank/DDBJ databases">
        <title>Revisited historic fungal species revealed as producer of novel bioactive compounds through whole genome sequencing and comparative genomics.</title>
        <authorList>
            <person name="Vignolle G.A."/>
            <person name="Hochenegger N."/>
            <person name="Mach R.L."/>
            <person name="Mach-Aigner A.R."/>
            <person name="Javad Rahimi M."/>
            <person name="Salim K.A."/>
            <person name="Chan C.M."/>
            <person name="Lim L.B.L."/>
            <person name="Cai F."/>
            <person name="Druzhinina I.S."/>
            <person name="U'Ren J.M."/>
            <person name="Derntl C."/>
        </authorList>
    </citation>
    <scope>NUCLEOTIDE SEQUENCE</scope>
    <source>
        <strain evidence="5">TUCIM 5799</strain>
    </source>
</reference>
<dbReference type="PANTHER" id="PTHR31001:SF87">
    <property type="entry name" value="COL-21"/>
    <property type="match status" value="1"/>
</dbReference>
<gene>
    <name evidence="5" type="ORF">JX265_000608</name>
</gene>
<dbReference type="EMBL" id="JAFIMR010000001">
    <property type="protein sequence ID" value="KAI1881782.1"/>
    <property type="molecule type" value="Genomic_DNA"/>
</dbReference>
<accession>A0A9P9WYV6</accession>
<organism evidence="5 6">
    <name type="scientific">Neoarthrinium moseri</name>
    <dbReference type="NCBI Taxonomy" id="1658444"/>
    <lineage>
        <taxon>Eukaryota</taxon>
        <taxon>Fungi</taxon>
        <taxon>Dikarya</taxon>
        <taxon>Ascomycota</taxon>
        <taxon>Pezizomycotina</taxon>
        <taxon>Sordariomycetes</taxon>
        <taxon>Xylariomycetidae</taxon>
        <taxon>Amphisphaeriales</taxon>
        <taxon>Apiosporaceae</taxon>
        <taxon>Neoarthrinium</taxon>
    </lineage>
</organism>
<name>A0A9P9WYV6_9PEZI</name>
<dbReference type="GO" id="GO:0005634">
    <property type="term" value="C:nucleus"/>
    <property type="evidence" value="ECO:0007669"/>
    <property type="project" value="UniProtKB-SubCell"/>
</dbReference>
<dbReference type="GO" id="GO:0003677">
    <property type="term" value="F:DNA binding"/>
    <property type="evidence" value="ECO:0007669"/>
    <property type="project" value="InterPro"/>
</dbReference>
<dbReference type="Pfam" id="PF04082">
    <property type="entry name" value="Fungal_trans"/>
    <property type="match status" value="1"/>
</dbReference>
<dbReference type="InterPro" id="IPR007219">
    <property type="entry name" value="XnlR_reg_dom"/>
</dbReference>
<dbReference type="InterPro" id="IPR050613">
    <property type="entry name" value="Sec_Metabolite_Reg"/>
</dbReference>
<dbReference type="AlphaFoldDB" id="A0A9P9WYV6"/>
<feature type="compositionally biased region" description="Low complexity" evidence="3">
    <location>
        <begin position="634"/>
        <end position="652"/>
    </location>
</feature>
<dbReference type="Proteomes" id="UP000829685">
    <property type="component" value="Unassembled WGS sequence"/>
</dbReference>
<evidence type="ECO:0000259" key="4">
    <source>
        <dbReference type="Pfam" id="PF04082"/>
    </source>
</evidence>
<comment type="subcellular location">
    <subcellularLocation>
        <location evidence="1">Nucleus</location>
    </subcellularLocation>
</comment>
<keyword evidence="6" id="KW-1185">Reference proteome</keyword>
<dbReference type="GO" id="GO:0006351">
    <property type="term" value="P:DNA-templated transcription"/>
    <property type="evidence" value="ECO:0007669"/>
    <property type="project" value="InterPro"/>
</dbReference>
<dbReference type="GO" id="GO:0008270">
    <property type="term" value="F:zinc ion binding"/>
    <property type="evidence" value="ECO:0007669"/>
    <property type="project" value="InterPro"/>
</dbReference>
<evidence type="ECO:0000256" key="3">
    <source>
        <dbReference type="SAM" id="MobiDB-lite"/>
    </source>
</evidence>
<evidence type="ECO:0000256" key="2">
    <source>
        <dbReference type="ARBA" id="ARBA00023242"/>
    </source>
</evidence>
<protein>
    <recommendedName>
        <fullName evidence="4">Xylanolytic transcriptional activator regulatory domain-containing protein</fullName>
    </recommendedName>
</protein>
<feature type="region of interest" description="Disordered" evidence="3">
    <location>
        <begin position="630"/>
        <end position="654"/>
    </location>
</feature>
<keyword evidence="2" id="KW-0539">Nucleus</keyword>
<proteinExistence type="predicted"/>
<evidence type="ECO:0000313" key="6">
    <source>
        <dbReference type="Proteomes" id="UP000829685"/>
    </source>
</evidence>
<evidence type="ECO:0000313" key="5">
    <source>
        <dbReference type="EMBL" id="KAI1881782.1"/>
    </source>
</evidence>
<dbReference type="PANTHER" id="PTHR31001">
    <property type="entry name" value="UNCHARACTERIZED TRANSCRIPTIONAL REGULATORY PROTEIN"/>
    <property type="match status" value="1"/>
</dbReference>